<feature type="transmembrane region" description="Helical" evidence="7">
    <location>
        <begin position="156"/>
        <end position="173"/>
    </location>
</feature>
<evidence type="ECO:0000256" key="5">
    <source>
        <dbReference type="ARBA" id="ARBA00023136"/>
    </source>
</evidence>
<evidence type="ECO:0000256" key="2">
    <source>
        <dbReference type="ARBA" id="ARBA00009773"/>
    </source>
</evidence>
<evidence type="ECO:0000256" key="3">
    <source>
        <dbReference type="ARBA" id="ARBA00022692"/>
    </source>
</evidence>
<comment type="subcellular location">
    <subcellularLocation>
        <location evidence="1">Membrane</location>
        <topology evidence="1">Multi-pass membrane protein</topology>
    </subcellularLocation>
</comment>
<evidence type="ECO:0000256" key="4">
    <source>
        <dbReference type="ARBA" id="ARBA00022989"/>
    </source>
</evidence>
<keyword evidence="5 7" id="KW-0472">Membrane</keyword>
<comment type="similarity">
    <text evidence="2">Belongs to the autoinducer-2 exporter (AI-2E) (TC 2.A.86) family.</text>
</comment>
<protein>
    <recommendedName>
        <fullName evidence="10">AI-2E family transporter</fullName>
    </recommendedName>
</protein>
<sequence>MRAPLEQKSFLALLLLVSVAFMWVLKPFFAPIFWACAVALIFYPAQQRLLRKWPGRPNLVAMTTLLICTVVVVIPVLAVAASFVTEGVAMYQKLQQGDLDPQKYIDAFRTGFPTAYHMLERAGVEFGNLGQQLINALKSAGQFLGKRALAVGQNTFQFFIDLGLMLYLTFFLLRDGPKLVRMLIRALPLGDDREILLFNKFAEITRATIKGNLVVAAVQGALGGLIFWILGIPAALLWGVAMALLSLIPAVGASLIWLPVALYLYAVGDIAEAVILTAFGAVVIGLVDNLLRPILVGRDTKLPDYVVLYSTLGGLALFGITGFALGPLLAGLFVAFWQIFIQEFNTEPADVDIGPTGDEEQGSNPGRRS</sequence>
<name>A0ABS0AMH3_9GAMM</name>
<dbReference type="InterPro" id="IPR002549">
    <property type="entry name" value="AI-2E-like"/>
</dbReference>
<evidence type="ECO:0000256" key="7">
    <source>
        <dbReference type="SAM" id="Phobius"/>
    </source>
</evidence>
<dbReference type="PANTHER" id="PTHR21716:SF4">
    <property type="entry name" value="TRANSMEMBRANE PROTEIN 245"/>
    <property type="match status" value="1"/>
</dbReference>
<keyword evidence="4 7" id="KW-1133">Transmembrane helix</keyword>
<feature type="region of interest" description="Disordered" evidence="6">
    <location>
        <begin position="350"/>
        <end position="369"/>
    </location>
</feature>
<dbReference type="Proteomes" id="UP000662703">
    <property type="component" value="Unassembled WGS sequence"/>
</dbReference>
<evidence type="ECO:0000256" key="1">
    <source>
        <dbReference type="ARBA" id="ARBA00004141"/>
    </source>
</evidence>
<comment type="caution">
    <text evidence="8">The sequence shown here is derived from an EMBL/GenBank/DDBJ whole genome shotgun (WGS) entry which is preliminary data.</text>
</comment>
<feature type="transmembrane region" description="Helical" evidence="7">
    <location>
        <begin position="213"/>
        <end position="230"/>
    </location>
</feature>
<feature type="transmembrane region" description="Helical" evidence="7">
    <location>
        <begin position="59"/>
        <end position="84"/>
    </location>
</feature>
<organism evidence="8 9">
    <name type="scientific">Alloalcanivorax profundimaris</name>
    <dbReference type="NCBI Taxonomy" id="2735259"/>
    <lineage>
        <taxon>Bacteria</taxon>
        <taxon>Pseudomonadati</taxon>
        <taxon>Pseudomonadota</taxon>
        <taxon>Gammaproteobacteria</taxon>
        <taxon>Oceanospirillales</taxon>
        <taxon>Alcanivoracaceae</taxon>
        <taxon>Alloalcanivorax</taxon>
    </lineage>
</organism>
<feature type="transmembrane region" description="Helical" evidence="7">
    <location>
        <begin position="307"/>
        <end position="337"/>
    </location>
</feature>
<feature type="transmembrane region" description="Helical" evidence="7">
    <location>
        <begin position="236"/>
        <end position="258"/>
    </location>
</feature>
<evidence type="ECO:0008006" key="10">
    <source>
        <dbReference type="Google" id="ProtNLM"/>
    </source>
</evidence>
<dbReference type="Pfam" id="PF01594">
    <property type="entry name" value="AI-2E_transport"/>
    <property type="match status" value="1"/>
</dbReference>
<evidence type="ECO:0000313" key="9">
    <source>
        <dbReference type="Proteomes" id="UP000662703"/>
    </source>
</evidence>
<gene>
    <name evidence="8" type="ORF">Y5W_00627</name>
</gene>
<accession>A0ABS0AMH3</accession>
<dbReference type="EMBL" id="ARXX01000006">
    <property type="protein sequence ID" value="MBF5055333.1"/>
    <property type="molecule type" value="Genomic_DNA"/>
</dbReference>
<keyword evidence="3 7" id="KW-0812">Transmembrane</keyword>
<feature type="transmembrane region" description="Helical" evidence="7">
    <location>
        <begin position="270"/>
        <end position="287"/>
    </location>
</feature>
<keyword evidence="9" id="KW-1185">Reference proteome</keyword>
<evidence type="ECO:0000256" key="6">
    <source>
        <dbReference type="SAM" id="MobiDB-lite"/>
    </source>
</evidence>
<dbReference type="RefSeq" id="WP_194864149.1">
    <property type="nucleotide sequence ID" value="NZ_ARXX01000006.1"/>
</dbReference>
<dbReference type="PANTHER" id="PTHR21716">
    <property type="entry name" value="TRANSMEMBRANE PROTEIN"/>
    <property type="match status" value="1"/>
</dbReference>
<proteinExistence type="inferred from homology"/>
<reference evidence="8 9" key="1">
    <citation type="submission" date="2012-09" db="EMBL/GenBank/DDBJ databases">
        <title>Genome Sequence of alkane-degrading Bacterium Alcanivorax sp. 521-1.</title>
        <authorList>
            <person name="Lai Q."/>
            <person name="Shao Z."/>
        </authorList>
    </citation>
    <scope>NUCLEOTIDE SEQUENCE [LARGE SCALE GENOMIC DNA]</scope>
    <source>
        <strain evidence="8 9">521-1</strain>
    </source>
</reference>
<evidence type="ECO:0000313" key="8">
    <source>
        <dbReference type="EMBL" id="MBF5055333.1"/>
    </source>
</evidence>